<evidence type="ECO:0000256" key="4">
    <source>
        <dbReference type="ARBA" id="ARBA00023315"/>
    </source>
</evidence>
<dbReference type="PANTHER" id="PTHR43300:SF4">
    <property type="entry name" value="ACYL-[ACYL-CARRIER-PROTEIN]--UDP-N-ACETYLGLUCOSAMINE O-ACYLTRANSFERASE"/>
    <property type="match status" value="1"/>
</dbReference>
<dbReference type="SUPFAM" id="SSF51161">
    <property type="entry name" value="Trimeric LpxA-like enzymes"/>
    <property type="match status" value="1"/>
</dbReference>
<comment type="similarity">
    <text evidence="1">Belongs to the transferase hexapeptide repeat family.</text>
</comment>
<dbReference type="InterPro" id="IPR011004">
    <property type="entry name" value="Trimer_LpxA-like_sf"/>
</dbReference>
<dbReference type="Proteomes" id="UP000031830">
    <property type="component" value="Chromosome"/>
</dbReference>
<sequence>MLNCFVHDLSDVQSPSIGEDTKIWQFVVILKGAVIGKNCNICSHCLIESEVVIGNNVTIKSGVQIWDGITLEDDVFIGPNVTFTNDKMPRSKQYPLQWPKTVIKKGASIGANATILPGITVGENAMIGASSVVTKDIPANEVWIGNPAKFYKKV</sequence>
<dbReference type="InterPro" id="IPR018357">
    <property type="entry name" value="Hexapep_transf_CS"/>
</dbReference>
<dbReference type="AlphaFoldDB" id="A0A0B6D314"/>
<protein>
    <submittedName>
        <fullName evidence="5">Hexapeptide repeat of succinyl-transferase family protein</fullName>
    </submittedName>
</protein>
<dbReference type="CDD" id="cd03358">
    <property type="entry name" value="LbH_WxcM_N_like"/>
    <property type="match status" value="1"/>
</dbReference>
<reference evidence="5 6" key="1">
    <citation type="journal article" date="2015" name="Genome Announc.">
        <title>Genome sequencing of 18 francisella strains to aid in assay development and testing.</title>
        <authorList>
            <person name="Johnson S.L."/>
            <person name="Daligault H.E."/>
            <person name="Davenport K.W."/>
            <person name="Coyne S.R."/>
            <person name="Frey K.G."/>
            <person name="Koroleva G.I."/>
            <person name="Broomall S.M."/>
            <person name="Bishop-Lilly K.A."/>
            <person name="Bruce D.C."/>
            <person name="Chertkov O."/>
            <person name="Freitas T."/>
            <person name="Jaissle J."/>
            <person name="Ladner J.T."/>
            <person name="Rosenzweig C.N."/>
            <person name="Gibbons H.S."/>
            <person name="Palacios G.F."/>
            <person name="Redden C.L."/>
            <person name="Xu Y."/>
            <person name="Minogue T.D."/>
            <person name="Chain P.S."/>
        </authorList>
    </citation>
    <scope>NUCLEOTIDE SEQUENCE [LARGE SCALE GENOMIC DNA]</scope>
    <source>
        <strain evidence="5 6">GA01-2794</strain>
    </source>
</reference>
<evidence type="ECO:0000256" key="2">
    <source>
        <dbReference type="ARBA" id="ARBA00022679"/>
    </source>
</evidence>
<keyword evidence="3" id="KW-0677">Repeat</keyword>
<dbReference type="EMBL" id="CP009440">
    <property type="protein sequence ID" value="AJI53271.1"/>
    <property type="molecule type" value="Genomic_DNA"/>
</dbReference>
<proteinExistence type="inferred from homology"/>
<dbReference type="KEGG" id="fpz:LA55_1653"/>
<dbReference type="Pfam" id="PF00132">
    <property type="entry name" value="Hexapep"/>
    <property type="match status" value="3"/>
</dbReference>
<dbReference type="Gene3D" id="2.160.10.10">
    <property type="entry name" value="Hexapeptide repeat proteins"/>
    <property type="match status" value="1"/>
</dbReference>
<dbReference type="PANTHER" id="PTHR43300">
    <property type="entry name" value="ACETYLTRANSFERASE"/>
    <property type="match status" value="1"/>
</dbReference>
<keyword evidence="4" id="KW-0012">Acyltransferase</keyword>
<gene>
    <name evidence="5" type="ORF">LA55_1653</name>
</gene>
<dbReference type="PROSITE" id="PS00101">
    <property type="entry name" value="HEXAPEP_TRANSFERASES"/>
    <property type="match status" value="1"/>
</dbReference>
<keyword evidence="2 5" id="KW-0808">Transferase</keyword>
<dbReference type="InterPro" id="IPR050179">
    <property type="entry name" value="Trans_hexapeptide_repeat"/>
</dbReference>
<dbReference type="GO" id="GO:0016746">
    <property type="term" value="F:acyltransferase activity"/>
    <property type="evidence" value="ECO:0007669"/>
    <property type="project" value="UniProtKB-KW"/>
</dbReference>
<organism evidence="5 6">
    <name type="scientific">Francisella philomiragia</name>
    <dbReference type="NCBI Taxonomy" id="28110"/>
    <lineage>
        <taxon>Bacteria</taxon>
        <taxon>Pseudomonadati</taxon>
        <taxon>Pseudomonadota</taxon>
        <taxon>Gammaproteobacteria</taxon>
        <taxon>Thiotrichales</taxon>
        <taxon>Francisellaceae</taxon>
        <taxon>Francisella</taxon>
    </lineage>
</organism>
<dbReference type="RefSeq" id="WP_044526716.1">
    <property type="nucleotide sequence ID" value="NZ_CP009440.1"/>
</dbReference>
<dbReference type="OrthoDB" id="9800846at2"/>
<evidence type="ECO:0000256" key="3">
    <source>
        <dbReference type="ARBA" id="ARBA00022737"/>
    </source>
</evidence>
<evidence type="ECO:0000256" key="1">
    <source>
        <dbReference type="ARBA" id="ARBA00007274"/>
    </source>
</evidence>
<dbReference type="InterPro" id="IPR001451">
    <property type="entry name" value="Hexapep"/>
</dbReference>
<accession>A0A0B6D314</accession>
<name>A0A0B6D314_9GAMM</name>
<evidence type="ECO:0000313" key="6">
    <source>
        <dbReference type="Proteomes" id="UP000031830"/>
    </source>
</evidence>
<evidence type="ECO:0000313" key="5">
    <source>
        <dbReference type="EMBL" id="AJI53271.1"/>
    </source>
</evidence>